<protein>
    <submittedName>
        <fullName evidence="2">Uncharacterized protein</fullName>
    </submittedName>
</protein>
<organism evidence="2 3">
    <name type="scientific">Apatococcus lobatus</name>
    <dbReference type="NCBI Taxonomy" id="904363"/>
    <lineage>
        <taxon>Eukaryota</taxon>
        <taxon>Viridiplantae</taxon>
        <taxon>Chlorophyta</taxon>
        <taxon>core chlorophytes</taxon>
        <taxon>Trebouxiophyceae</taxon>
        <taxon>Chlorellales</taxon>
        <taxon>Chlorellaceae</taxon>
        <taxon>Apatococcus</taxon>
    </lineage>
</organism>
<keyword evidence="3" id="KW-1185">Reference proteome</keyword>
<comment type="caution">
    <text evidence="2">The sequence shown here is derived from an EMBL/GenBank/DDBJ whole genome shotgun (WGS) entry which is preliminary data.</text>
</comment>
<gene>
    <name evidence="2" type="ORF">WJX74_000333</name>
</gene>
<evidence type="ECO:0000313" key="3">
    <source>
        <dbReference type="Proteomes" id="UP001438707"/>
    </source>
</evidence>
<accession>A0AAW1RIZ4</accession>
<evidence type="ECO:0000313" key="2">
    <source>
        <dbReference type="EMBL" id="KAK9833605.1"/>
    </source>
</evidence>
<feature type="region of interest" description="Disordered" evidence="1">
    <location>
        <begin position="334"/>
        <end position="361"/>
    </location>
</feature>
<dbReference type="Proteomes" id="UP001438707">
    <property type="component" value="Unassembled WGS sequence"/>
</dbReference>
<evidence type="ECO:0000256" key="1">
    <source>
        <dbReference type="SAM" id="MobiDB-lite"/>
    </source>
</evidence>
<dbReference type="EMBL" id="JALJOS010000010">
    <property type="protein sequence ID" value="KAK9833605.1"/>
    <property type="molecule type" value="Genomic_DNA"/>
</dbReference>
<proteinExistence type="predicted"/>
<sequence>MRSAMCWASNACRGVVRALAGKGLLWAITMMLYMDGTFCRNVEINGTFQLSTLCLKKSTSGIVKPEGRIMLGSHTYSFKRMEGIEAFKAACVPAADWRVCPFWFMTAQLASISLLIDRALAAIIEGTLQDVGKRDAQGRLVSHLQPAWWGLQVFPQLGMGANSHNRPCGADPHKHVALETFNKHFKGMAWTPACAFSPMDYGLLEECLQERPADRALIDQHLWPCLQEARQAQQARIGLATAQGEKVGDPHALPFIDLLTEARTIFLVGAGLMRTEYPSLPCWHLPIFQFEALQPLLSMLGHRVRATCTARAEMGRPAFEMHAETMAAIQQLKLGKGKPVAEQGPPASPSPPQALPPLPAAIKGSTSVTQWPVGPHFTLQQARTLWTTTRGKNLTKGHKALMIAMDMSAVHRGESQVMQDVMTLLAAAVPGINTFKQLSEKCPAAYAGEPQAAQLIKALQDHYLAF</sequence>
<reference evidence="2 3" key="1">
    <citation type="journal article" date="2024" name="Nat. Commun.">
        <title>Phylogenomics reveals the evolutionary origins of lichenization in chlorophyte algae.</title>
        <authorList>
            <person name="Puginier C."/>
            <person name="Libourel C."/>
            <person name="Otte J."/>
            <person name="Skaloud P."/>
            <person name="Haon M."/>
            <person name="Grisel S."/>
            <person name="Petersen M."/>
            <person name="Berrin J.G."/>
            <person name="Delaux P.M."/>
            <person name="Dal Grande F."/>
            <person name="Keller J."/>
        </authorList>
    </citation>
    <scope>NUCLEOTIDE SEQUENCE [LARGE SCALE GENOMIC DNA]</scope>
    <source>
        <strain evidence="2 3">SAG 2145</strain>
    </source>
</reference>
<name>A0AAW1RIZ4_9CHLO</name>
<feature type="compositionally biased region" description="Pro residues" evidence="1">
    <location>
        <begin position="346"/>
        <end position="359"/>
    </location>
</feature>
<dbReference type="AlphaFoldDB" id="A0AAW1RIZ4"/>